<dbReference type="Proteomes" id="UP001469553">
    <property type="component" value="Unassembled WGS sequence"/>
</dbReference>
<evidence type="ECO:0000313" key="1">
    <source>
        <dbReference type="EMBL" id="MEQ2299799.1"/>
    </source>
</evidence>
<proteinExistence type="predicted"/>
<dbReference type="EMBL" id="JAHRIP010048501">
    <property type="protein sequence ID" value="MEQ2299799.1"/>
    <property type="molecule type" value="Genomic_DNA"/>
</dbReference>
<reference evidence="1 2" key="1">
    <citation type="submission" date="2021-06" db="EMBL/GenBank/DDBJ databases">
        <authorList>
            <person name="Palmer J.M."/>
        </authorList>
    </citation>
    <scope>NUCLEOTIDE SEQUENCE [LARGE SCALE GENOMIC DNA]</scope>
    <source>
        <strain evidence="1 2">AS_MEX2019</strain>
        <tissue evidence="1">Muscle</tissue>
    </source>
</reference>
<gene>
    <name evidence="1" type="ORF">AMECASPLE_018769</name>
</gene>
<accession>A0ABV0Z0V1</accession>
<comment type="caution">
    <text evidence="1">The sequence shown here is derived from an EMBL/GenBank/DDBJ whole genome shotgun (WGS) entry which is preliminary data.</text>
</comment>
<protein>
    <submittedName>
        <fullName evidence="1">Uncharacterized protein</fullName>
    </submittedName>
</protein>
<sequence length="134" mass="14932">MCRESAVLSGFSEPQPPGQLTAGEHFSVLRPLLLAFERSTSMNESWDRVGHGGYTGPILQIRGKGHICWNLGDWTAFVASSRMLSAYKCVLQKNAVLNLDTAMMKDIRESVNLCLINLWLQEPGCVTQKTEFQT</sequence>
<keyword evidence="2" id="KW-1185">Reference proteome</keyword>
<name>A0ABV0Z0V1_9TELE</name>
<organism evidence="1 2">
    <name type="scientific">Ameca splendens</name>
    <dbReference type="NCBI Taxonomy" id="208324"/>
    <lineage>
        <taxon>Eukaryota</taxon>
        <taxon>Metazoa</taxon>
        <taxon>Chordata</taxon>
        <taxon>Craniata</taxon>
        <taxon>Vertebrata</taxon>
        <taxon>Euteleostomi</taxon>
        <taxon>Actinopterygii</taxon>
        <taxon>Neopterygii</taxon>
        <taxon>Teleostei</taxon>
        <taxon>Neoteleostei</taxon>
        <taxon>Acanthomorphata</taxon>
        <taxon>Ovalentaria</taxon>
        <taxon>Atherinomorphae</taxon>
        <taxon>Cyprinodontiformes</taxon>
        <taxon>Goodeidae</taxon>
        <taxon>Ameca</taxon>
    </lineage>
</organism>
<evidence type="ECO:0000313" key="2">
    <source>
        <dbReference type="Proteomes" id="UP001469553"/>
    </source>
</evidence>